<comment type="caution">
    <text evidence="2">The sequence shown here is derived from an EMBL/GenBank/DDBJ whole genome shotgun (WGS) entry which is preliminary data.</text>
</comment>
<keyword evidence="3" id="KW-1185">Reference proteome</keyword>
<dbReference type="Proteomes" id="UP000247892">
    <property type="component" value="Unassembled WGS sequence"/>
</dbReference>
<dbReference type="PANTHER" id="PTHR38113:SF2">
    <property type="entry name" value="DUF2293 DOMAIN-CONTAINING PROTEIN"/>
    <property type="match status" value="1"/>
</dbReference>
<evidence type="ECO:0000313" key="3">
    <source>
        <dbReference type="Proteomes" id="UP000247892"/>
    </source>
</evidence>
<organism evidence="2 3">
    <name type="scientific">Prauserella flavalba</name>
    <dbReference type="NCBI Taxonomy" id="1477506"/>
    <lineage>
        <taxon>Bacteria</taxon>
        <taxon>Bacillati</taxon>
        <taxon>Actinomycetota</taxon>
        <taxon>Actinomycetes</taxon>
        <taxon>Pseudonocardiales</taxon>
        <taxon>Pseudonocardiaceae</taxon>
        <taxon>Prauserella</taxon>
    </lineage>
</organism>
<dbReference type="EMBL" id="MASU01000009">
    <property type="protein sequence ID" value="PXY28744.1"/>
    <property type="molecule type" value="Genomic_DNA"/>
</dbReference>
<evidence type="ECO:0000313" key="2">
    <source>
        <dbReference type="EMBL" id="PXY28744.1"/>
    </source>
</evidence>
<dbReference type="Pfam" id="PF10056">
    <property type="entry name" value="DUF2293"/>
    <property type="match status" value="1"/>
</dbReference>
<dbReference type="PANTHER" id="PTHR38113">
    <property type="match status" value="1"/>
</dbReference>
<dbReference type="AlphaFoldDB" id="A0A318LUS9"/>
<evidence type="ECO:0000259" key="1">
    <source>
        <dbReference type="Pfam" id="PF10056"/>
    </source>
</evidence>
<name>A0A318LUS9_9PSEU</name>
<dbReference type="InterPro" id="IPR018744">
    <property type="entry name" value="DUF2293"/>
</dbReference>
<protein>
    <recommendedName>
        <fullName evidence="1">DUF2293 domain-containing protein</fullName>
    </recommendedName>
</protein>
<accession>A0A318LUS9</accession>
<dbReference type="OrthoDB" id="128600at2"/>
<dbReference type="RefSeq" id="WP_110340219.1">
    <property type="nucleotide sequence ID" value="NZ_MASU01000009.1"/>
</dbReference>
<proteinExistence type="predicted"/>
<feature type="domain" description="DUF2293" evidence="1">
    <location>
        <begin position="263"/>
        <end position="348"/>
    </location>
</feature>
<reference evidence="2 3" key="1">
    <citation type="submission" date="2016-07" db="EMBL/GenBank/DDBJ databases">
        <title>Draft genome sequence of Prauserella sp. YIM 121212, isolated from alkaline soil.</title>
        <authorList>
            <person name="Ruckert C."/>
            <person name="Albersmeier A."/>
            <person name="Jiang C.-L."/>
            <person name="Jiang Y."/>
            <person name="Kalinowski J."/>
            <person name="Schneider O."/>
            <person name="Winkler A."/>
            <person name="Zotchev S.B."/>
        </authorList>
    </citation>
    <scope>NUCLEOTIDE SEQUENCE [LARGE SCALE GENOMIC DNA]</scope>
    <source>
        <strain evidence="2 3">YIM 121212</strain>
    </source>
</reference>
<gene>
    <name evidence="2" type="ORF">BA062_23155</name>
</gene>
<sequence>MTKLRQRVIDAAETALARQHYVAPIELFSALGWLPVSRAEEWRSGRVPCLEHALPVDARKVTDAVAHLRDWAAARGLTASDTAYLARTRDKRPLRFTADGGETVERLCRTHWMSPELSPKRLERLRERQNKAPDLTVTTAEQAWTCAGCGANAGAGEFQLVEDTGPLCLTCADFDHLAFLPSGDAALSRRARKESTLCVLVVRLNRRRKRYERQGILVEPAALDRAEEQCLADEDLRARRRVRDAERRAVQDVEFQARFAAEIVRLFPGCPRERARAIAEHAATRGSGRVGRSAEGRALGEDAVRLAVIASVRHLDTAYDDLLMSGMPRVDARERIRSDIDRVLRGWESAGGVERPA</sequence>